<dbReference type="CDD" id="cd02440">
    <property type="entry name" value="AdoMet_MTases"/>
    <property type="match status" value="1"/>
</dbReference>
<dbReference type="Gene3D" id="3.40.50.150">
    <property type="entry name" value="Vaccinia Virus protein VP39"/>
    <property type="match status" value="1"/>
</dbReference>
<dbReference type="GO" id="GO:0000773">
    <property type="term" value="F:phosphatidyl-N-methylethanolamine N-methyltransferase activity"/>
    <property type="evidence" value="ECO:0007669"/>
    <property type="project" value="UniProtKB-EC"/>
</dbReference>
<reference evidence="7" key="1">
    <citation type="submission" date="2023-07" db="EMBL/GenBank/DDBJ databases">
        <title>Genome sequencing of Purple Non-Sulfur Bacteria from various extreme environments.</title>
        <authorList>
            <person name="Mayer M."/>
        </authorList>
    </citation>
    <scope>NUCLEOTIDE SEQUENCE [LARGE SCALE GENOMIC DNA]</scope>
    <source>
        <strain evidence="7">DSM 17935</strain>
    </source>
</reference>
<sequence length="213" mass="23002">MEPAPQTSRRRIAGRVSSKILDEMRFFRSWVESPLKTGAVSPSGPALAAMMARHAEPDREGPIVELGPGTGVVTAALAKRGIPLRRLVLVEFNPAFCKLLKKRFPGATVIEGDAYALGDTLKAALGDRAEKPLASIVSSLPLFSRPPAARRDMVDVGLKLLAPGAPFVQFSYALVPPVPPEHGRFGVDKSSWIVNNFPPARVWIYRRSDAPAA</sequence>
<dbReference type="RefSeq" id="WP_264603651.1">
    <property type="nucleotide sequence ID" value="NZ_JAOQNS010000018.1"/>
</dbReference>
<proteinExistence type="predicted"/>
<dbReference type="SUPFAM" id="SSF53335">
    <property type="entry name" value="S-adenosyl-L-methionine-dependent methyltransferases"/>
    <property type="match status" value="1"/>
</dbReference>
<name>A0ABT3HI51_9HYPH</name>
<evidence type="ECO:0000259" key="5">
    <source>
        <dbReference type="SMART" id="SM00650"/>
    </source>
</evidence>
<evidence type="ECO:0000256" key="2">
    <source>
        <dbReference type="ARBA" id="ARBA00022679"/>
    </source>
</evidence>
<evidence type="ECO:0000256" key="3">
    <source>
        <dbReference type="ARBA" id="ARBA00022691"/>
    </source>
</evidence>
<protein>
    <submittedName>
        <fullName evidence="6">Phosphatidylethanolamine/phosphatidyl-N-methylethanolamine N-methyltransferase</fullName>
        <ecNumber evidence="6">2.1.1.17</ecNumber>
        <ecNumber evidence="6">2.1.1.71</ecNumber>
    </submittedName>
</protein>
<dbReference type="InterPro" id="IPR001737">
    <property type="entry name" value="KsgA/Erm"/>
</dbReference>
<dbReference type="EMBL" id="JAOQNS010000018">
    <property type="protein sequence ID" value="MCW2310074.1"/>
    <property type="molecule type" value="Genomic_DNA"/>
</dbReference>
<accession>A0ABT3HI51</accession>
<gene>
    <name evidence="6" type="ORF">M2319_004439</name>
</gene>
<dbReference type="EC" id="2.1.1.71" evidence="6"/>
<dbReference type="SMART" id="SM00650">
    <property type="entry name" value="rADc"/>
    <property type="match status" value="1"/>
</dbReference>
<keyword evidence="1 6" id="KW-0489">Methyltransferase</keyword>
<keyword evidence="7" id="KW-1185">Reference proteome</keyword>
<dbReference type="EC" id="2.1.1.17" evidence="6"/>
<keyword evidence="2 6" id="KW-0808">Transferase</keyword>
<evidence type="ECO:0000256" key="4">
    <source>
        <dbReference type="ARBA" id="ARBA00022884"/>
    </source>
</evidence>
<dbReference type="GO" id="GO:0004608">
    <property type="term" value="F:phosphatidylethanolamine N-methyltransferase activity"/>
    <property type="evidence" value="ECO:0007669"/>
    <property type="project" value="UniProtKB-EC"/>
</dbReference>
<comment type="caution">
    <text evidence="6">The sequence shown here is derived from an EMBL/GenBank/DDBJ whole genome shotgun (WGS) entry which is preliminary data.</text>
</comment>
<evidence type="ECO:0000256" key="1">
    <source>
        <dbReference type="ARBA" id="ARBA00022603"/>
    </source>
</evidence>
<evidence type="ECO:0000313" key="7">
    <source>
        <dbReference type="Proteomes" id="UP001209755"/>
    </source>
</evidence>
<dbReference type="GO" id="GO:0032259">
    <property type="term" value="P:methylation"/>
    <property type="evidence" value="ECO:0007669"/>
    <property type="project" value="UniProtKB-KW"/>
</dbReference>
<keyword evidence="3" id="KW-0949">S-adenosyl-L-methionine</keyword>
<dbReference type="Proteomes" id="UP001209755">
    <property type="component" value="Unassembled WGS sequence"/>
</dbReference>
<dbReference type="InterPro" id="IPR029063">
    <property type="entry name" value="SAM-dependent_MTases_sf"/>
</dbReference>
<dbReference type="Pfam" id="PF00398">
    <property type="entry name" value="RrnaAD"/>
    <property type="match status" value="1"/>
</dbReference>
<feature type="domain" description="Ribosomal RNA adenine methylase transferase N-terminal" evidence="5">
    <location>
        <begin position="47"/>
        <end position="182"/>
    </location>
</feature>
<dbReference type="InterPro" id="IPR020598">
    <property type="entry name" value="rRNA_Ade_methylase_Trfase_N"/>
</dbReference>
<evidence type="ECO:0000313" key="6">
    <source>
        <dbReference type="EMBL" id="MCW2310074.1"/>
    </source>
</evidence>
<organism evidence="6 7">
    <name type="scientific">Rhodobium gokarnense</name>
    <dbReference type="NCBI Taxonomy" id="364296"/>
    <lineage>
        <taxon>Bacteria</taxon>
        <taxon>Pseudomonadati</taxon>
        <taxon>Pseudomonadota</taxon>
        <taxon>Alphaproteobacteria</taxon>
        <taxon>Hyphomicrobiales</taxon>
        <taxon>Rhodobiaceae</taxon>
        <taxon>Rhodobium</taxon>
    </lineage>
</organism>
<keyword evidence="4" id="KW-0694">RNA-binding</keyword>